<dbReference type="AlphaFoldDB" id="A0A7U2EXX3"/>
<dbReference type="OrthoDB" id="3800935at2759"/>
<feature type="compositionally biased region" description="Low complexity" evidence="1">
    <location>
        <begin position="98"/>
        <end position="134"/>
    </location>
</feature>
<dbReference type="KEGG" id="pno:SNOG_02796"/>
<evidence type="ECO:0000256" key="1">
    <source>
        <dbReference type="SAM" id="MobiDB-lite"/>
    </source>
</evidence>
<evidence type="ECO:0000313" key="3">
    <source>
        <dbReference type="Proteomes" id="UP000663193"/>
    </source>
</evidence>
<dbReference type="EMBL" id="CP069027">
    <property type="protein sequence ID" value="QRC95065.1"/>
    <property type="molecule type" value="Genomic_DNA"/>
</dbReference>
<name>A0A7U2EXX3_PHANO</name>
<feature type="region of interest" description="Disordered" evidence="1">
    <location>
        <begin position="95"/>
        <end position="260"/>
    </location>
</feature>
<accession>A0A7U2EXX3</accession>
<sequence>MLTLLVLLGSALALSHDEGSNTVAIAKHTKTIVVTVTQTSMAPLPSDPSLVCPTPSLPCIIDGIAIWPNSTTMPSFTLTPSGDSTAMSLSATSFSQPAASSGSNGATASSSSSSASATDDVSTSSSAVSATSSNCSYNMSHILPPEPTSWLKTITRPVDSRSTATNAPQDPEPIPGEENNNEEDDTPRGPDTEPDDEQDSDEDSTSDTEPDKQQNNTENNTPHGSDDHQPTDEKKTASAAMADQPNTHTKRTSTNDALPSFDPIAWASIDKRSETSGAQRGPRPLWSRVFVAGYPQSAAQVHADKDDFSTGNEPENMCVTCEAGGDVVCIGETHYGFCDEGCAEPRVLGRGMRCVDGRVTGVKEWSE</sequence>
<feature type="compositionally biased region" description="Polar residues" evidence="1">
    <location>
        <begin position="213"/>
        <end position="223"/>
    </location>
</feature>
<feature type="compositionally biased region" description="Basic and acidic residues" evidence="1">
    <location>
        <begin position="224"/>
        <end position="236"/>
    </location>
</feature>
<dbReference type="VEuPathDB" id="FungiDB:JI435_027960"/>
<proteinExistence type="predicted"/>
<organism evidence="2 3">
    <name type="scientific">Phaeosphaeria nodorum (strain SN15 / ATCC MYA-4574 / FGSC 10173)</name>
    <name type="common">Glume blotch fungus</name>
    <name type="synonym">Parastagonospora nodorum</name>
    <dbReference type="NCBI Taxonomy" id="321614"/>
    <lineage>
        <taxon>Eukaryota</taxon>
        <taxon>Fungi</taxon>
        <taxon>Dikarya</taxon>
        <taxon>Ascomycota</taxon>
        <taxon>Pezizomycotina</taxon>
        <taxon>Dothideomycetes</taxon>
        <taxon>Pleosporomycetidae</taxon>
        <taxon>Pleosporales</taxon>
        <taxon>Pleosporineae</taxon>
        <taxon>Phaeosphaeriaceae</taxon>
        <taxon>Parastagonospora</taxon>
    </lineage>
</organism>
<dbReference type="Proteomes" id="UP000663193">
    <property type="component" value="Chromosome 5"/>
</dbReference>
<gene>
    <name evidence="2" type="ORF">JI435_027960</name>
</gene>
<dbReference type="RefSeq" id="XP_001793391.1">
    <property type="nucleotide sequence ID" value="XM_001793339.1"/>
</dbReference>
<feature type="compositionally biased region" description="Acidic residues" evidence="1">
    <location>
        <begin position="192"/>
        <end position="208"/>
    </location>
</feature>
<reference evidence="3" key="1">
    <citation type="journal article" date="2021" name="BMC Genomics">
        <title>Chromosome-level genome assembly and manually-curated proteome of model necrotroph Parastagonospora nodorum Sn15 reveals a genome-wide trove of candidate effector homologs, and redundancy of virulence-related functions within an accessory chromosome.</title>
        <authorList>
            <person name="Bertazzoni S."/>
            <person name="Jones D.A.B."/>
            <person name="Phan H.T."/>
            <person name="Tan K.-C."/>
            <person name="Hane J.K."/>
        </authorList>
    </citation>
    <scope>NUCLEOTIDE SEQUENCE [LARGE SCALE GENOMIC DNA]</scope>
    <source>
        <strain evidence="3">SN15 / ATCC MYA-4574 / FGSC 10173)</strain>
    </source>
</reference>
<keyword evidence="3" id="KW-1185">Reference proteome</keyword>
<protein>
    <submittedName>
        <fullName evidence="2">Uncharacterized protein</fullName>
    </submittedName>
</protein>
<evidence type="ECO:0000313" key="2">
    <source>
        <dbReference type="EMBL" id="QRC95065.1"/>
    </source>
</evidence>
<feature type="compositionally biased region" description="Polar residues" evidence="1">
    <location>
        <begin position="244"/>
        <end position="257"/>
    </location>
</feature>